<dbReference type="SUPFAM" id="SSF101960">
    <property type="entry name" value="Stabilizer of iron transporter SufD"/>
    <property type="match status" value="1"/>
</dbReference>
<name>A0AA49K2S8_9BACT</name>
<organism evidence="5 6">
    <name type="scientific">Pseudogemmatithrix spongiicola</name>
    <dbReference type="NCBI Taxonomy" id="3062599"/>
    <lineage>
        <taxon>Bacteria</taxon>
        <taxon>Pseudomonadati</taxon>
        <taxon>Gemmatimonadota</taxon>
        <taxon>Gemmatimonadia</taxon>
        <taxon>Gemmatimonadales</taxon>
        <taxon>Gemmatimonadaceae</taxon>
        <taxon>Pseudogemmatithrix</taxon>
    </lineage>
</organism>
<dbReference type="InterPro" id="IPR000825">
    <property type="entry name" value="SUF_FeS_clus_asmbl_SufBD_core"/>
</dbReference>
<dbReference type="AlphaFoldDB" id="A0AA49K2S8"/>
<sequence length="436" mass="47571">MTTPYVEQFEAAAEAAAKDAPSWLPALRKKAFERFTTLGFPTTRDEDWHFTSVTPIAERTFKAIKPATTTLTLSDLEAYLVDPEWHRLVFVNGKLEPALSQFAGLPADVQLAPLSEVLKEEPDWAKRHLGSLAAFDKAAFTAMNTAFMQDGVVLRVPKGEVVDVPIHILHVTDANAAGAAIHPRLLVVAEALSSVMLVEQYVGLGSVSYLVNAVAEIVVGNGARVDHYKVQNESTEAFHVGTAQVTQGRDSIYHSFSFASGAALSRTNIYTKLADTNSEARLNGLYLLDGSQHGDHQTFVEHLAEACASRELYCGVLDGQSHGVFNGKVYVDPIAQKTDGKQTNKALLLSPQARVDTKPQLEIFADDVKCTHGATVGRIDEMALFYLKSRGIGGESARALLTYAFAAEALETIEIDALRIALEQRVFERFTHTQLV</sequence>
<dbReference type="Pfam" id="PF19295">
    <property type="entry name" value="SufBD_N"/>
    <property type="match status" value="1"/>
</dbReference>
<gene>
    <name evidence="5" type="primary">sufD</name>
    <name evidence="4" type="ORF">Strain138_002765</name>
    <name evidence="5" type="ORF">Strain318_002765</name>
</gene>
<evidence type="ECO:0000313" key="4">
    <source>
        <dbReference type="EMBL" id="WKW13445.1"/>
    </source>
</evidence>
<keyword evidence="6" id="KW-1185">Reference proteome</keyword>
<evidence type="ECO:0000313" key="5">
    <source>
        <dbReference type="EMBL" id="WKW16352.1"/>
    </source>
</evidence>
<evidence type="ECO:0000259" key="3">
    <source>
        <dbReference type="Pfam" id="PF19295"/>
    </source>
</evidence>
<dbReference type="InterPro" id="IPR037284">
    <property type="entry name" value="SUF_FeS_clus_asmbl_SufBD_sf"/>
</dbReference>
<evidence type="ECO:0000256" key="1">
    <source>
        <dbReference type="ARBA" id="ARBA00043967"/>
    </source>
</evidence>
<dbReference type="RefSeq" id="WP_367886301.1">
    <property type="nucleotide sequence ID" value="NZ_CP130612.1"/>
</dbReference>
<proteinExistence type="inferred from homology"/>
<feature type="domain" description="SUF system FeS cluster assembly SufBD core" evidence="2">
    <location>
        <begin position="175"/>
        <end position="405"/>
    </location>
</feature>
<reference evidence="5" key="1">
    <citation type="submission" date="2023-07" db="EMBL/GenBank/DDBJ databases">
        <authorList>
            <person name="Haufschild T."/>
            <person name="Kallscheuer N."/>
            <person name="Hammer J."/>
            <person name="Kohn T."/>
            <person name="Kabuu M."/>
            <person name="Jogler M."/>
            <person name="Wohfarth N."/>
            <person name="Heuer A."/>
            <person name="Rohde M."/>
            <person name="van Teeseling M.C.F."/>
            <person name="Jogler C."/>
        </authorList>
    </citation>
    <scope>NUCLEOTIDE SEQUENCE</scope>
    <source>
        <strain evidence="4">Strain 138</strain>
        <strain evidence="5">Strain 318</strain>
    </source>
</reference>
<dbReference type="NCBIfam" id="TIGR01981">
    <property type="entry name" value="sufD"/>
    <property type="match status" value="1"/>
</dbReference>
<dbReference type="GO" id="GO:0016226">
    <property type="term" value="P:iron-sulfur cluster assembly"/>
    <property type="evidence" value="ECO:0007669"/>
    <property type="project" value="InterPro"/>
</dbReference>
<dbReference type="InterPro" id="IPR045595">
    <property type="entry name" value="SufBD_N"/>
</dbReference>
<evidence type="ECO:0000259" key="2">
    <source>
        <dbReference type="Pfam" id="PF01458"/>
    </source>
</evidence>
<dbReference type="KEGG" id="pspc:Strain318_002765"/>
<dbReference type="PANTHER" id="PTHR43575">
    <property type="entry name" value="PROTEIN ABCI7, CHLOROPLASTIC"/>
    <property type="match status" value="1"/>
</dbReference>
<dbReference type="Pfam" id="PF01458">
    <property type="entry name" value="SUFBD_core"/>
    <property type="match status" value="1"/>
</dbReference>
<dbReference type="InterPro" id="IPR055346">
    <property type="entry name" value="Fe-S_cluster_assembly_SufBD"/>
</dbReference>
<dbReference type="InterPro" id="IPR011542">
    <property type="entry name" value="SUF_FeS_clus_asmbl_SufD"/>
</dbReference>
<evidence type="ECO:0000313" key="6">
    <source>
        <dbReference type="Proteomes" id="UP001229955"/>
    </source>
</evidence>
<accession>A0AA49K2S8</accession>
<dbReference type="EMBL" id="CP130613">
    <property type="protein sequence ID" value="WKW16352.1"/>
    <property type="molecule type" value="Genomic_DNA"/>
</dbReference>
<feature type="domain" description="SUF system FeS cluster assembly SufBD N-terminal" evidence="3">
    <location>
        <begin position="3"/>
        <end position="168"/>
    </location>
</feature>
<dbReference type="Proteomes" id="UP001229955">
    <property type="component" value="Chromosome"/>
</dbReference>
<dbReference type="EMBL" id="CP130612">
    <property type="protein sequence ID" value="WKW13445.1"/>
    <property type="molecule type" value="Genomic_DNA"/>
</dbReference>
<dbReference type="PANTHER" id="PTHR43575:SF1">
    <property type="entry name" value="PROTEIN ABCI7, CHLOROPLASTIC"/>
    <property type="match status" value="1"/>
</dbReference>
<comment type="similarity">
    <text evidence="1">Belongs to the iron-sulfur cluster assembly SufBD family.</text>
</comment>
<accession>A0AA49JX11</accession>
<protein>
    <submittedName>
        <fullName evidence="5">Fe-S cluster assembly protein SufD</fullName>
    </submittedName>
</protein>